<evidence type="ECO:0000313" key="16">
    <source>
        <dbReference type="Proteomes" id="UP001497457"/>
    </source>
</evidence>
<dbReference type="FunFam" id="3.50.4.10:FF:000022">
    <property type="entry name" value="Serine/threonine-protein kinase"/>
    <property type="match status" value="1"/>
</dbReference>
<evidence type="ECO:0000256" key="3">
    <source>
        <dbReference type="ARBA" id="ARBA00022692"/>
    </source>
</evidence>
<dbReference type="InterPro" id="IPR003609">
    <property type="entry name" value="Pan_app"/>
</dbReference>
<comment type="caution">
    <text evidence="15">The sequence shown here is derived from an EMBL/GenBank/DDBJ whole genome shotgun (WGS) entry which is preliminary data.</text>
</comment>
<feature type="domain" description="Bulb-type lectin" evidence="13">
    <location>
        <begin position="46"/>
        <end position="174"/>
    </location>
</feature>
<comment type="catalytic activity">
    <reaction evidence="10">
        <text>L-seryl-[protein] + ATP = O-phospho-L-seryl-[protein] + ADP + H(+)</text>
        <dbReference type="Rhea" id="RHEA:17989"/>
        <dbReference type="Rhea" id="RHEA-COMP:9863"/>
        <dbReference type="Rhea" id="RHEA-COMP:11604"/>
        <dbReference type="ChEBI" id="CHEBI:15378"/>
        <dbReference type="ChEBI" id="CHEBI:29999"/>
        <dbReference type="ChEBI" id="CHEBI:30616"/>
        <dbReference type="ChEBI" id="CHEBI:83421"/>
        <dbReference type="ChEBI" id="CHEBI:456216"/>
        <dbReference type="EC" id="2.7.11.1"/>
    </reaction>
</comment>
<feature type="domain" description="EGF-like" evidence="12">
    <location>
        <begin position="301"/>
        <end position="337"/>
    </location>
</feature>
<reference evidence="15 16" key="1">
    <citation type="submission" date="2024-10" db="EMBL/GenBank/DDBJ databases">
        <authorList>
            <person name="Ryan C."/>
        </authorList>
    </citation>
    <scope>NUCLEOTIDE SEQUENCE [LARGE SCALE GENOMIC DNA]</scope>
</reference>
<comment type="catalytic activity">
    <reaction evidence="9">
        <text>L-threonyl-[protein] + ATP = O-phospho-L-threonyl-[protein] + ADP + H(+)</text>
        <dbReference type="Rhea" id="RHEA:46608"/>
        <dbReference type="Rhea" id="RHEA-COMP:11060"/>
        <dbReference type="Rhea" id="RHEA-COMP:11605"/>
        <dbReference type="ChEBI" id="CHEBI:15378"/>
        <dbReference type="ChEBI" id="CHEBI:30013"/>
        <dbReference type="ChEBI" id="CHEBI:30616"/>
        <dbReference type="ChEBI" id="CHEBI:61977"/>
        <dbReference type="ChEBI" id="CHEBI:456216"/>
        <dbReference type="EC" id="2.7.11.1"/>
    </reaction>
</comment>
<dbReference type="AlphaFoldDB" id="A0ABC9H3P6"/>
<evidence type="ECO:0000259" key="14">
    <source>
        <dbReference type="PROSITE" id="PS50948"/>
    </source>
</evidence>
<dbReference type="Proteomes" id="UP001497457">
    <property type="component" value="Unassembled WGS sequence"/>
</dbReference>
<dbReference type="SMART" id="SM00473">
    <property type="entry name" value="PAN_AP"/>
    <property type="match status" value="1"/>
</dbReference>
<gene>
    <name evidence="15" type="ORF">URODEC1_LOCUS121904</name>
</gene>
<keyword evidence="11" id="KW-0245">EGF-like domain</keyword>
<dbReference type="InterPro" id="IPR036426">
    <property type="entry name" value="Bulb-type_lectin_dom_sf"/>
</dbReference>
<organism evidence="15 16">
    <name type="scientific">Urochloa decumbens</name>
    <dbReference type="NCBI Taxonomy" id="240449"/>
    <lineage>
        <taxon>Eukaryota</taxon>
        <taxon>Viridiplantae</taxon>
        <taxon>Streptophyta</taxon>
        <taxon>Embryophyta</taxon>
        <taxon>Tracheophyta</taxon>
        <taxon>Spermatophyta</taxon>
        <taxon>Magnoliopsida</taxon>
        <taxon>Liliopsida</taxon>
        <taxon>Poales</taxon>
        <taxon>Poaceae</taxon>
        <taxon>PACMAD clade</taxon>
        <taxon>Panicoideae</taxon>
        <taxon>Panicodae</taxon>
        <taxon>Paniceae</taxon>
        <taxon>Melinidinae</taxon>
        <taxon>Urochloa</taxon>
    </lineage>
</organism>
<dbReference type="InterPro" id="IPR001480">
    <property type="entry name" value="Bulb-type_lectin_dom"/>
</dbReference>
<dbReference type="CDD" id="cd00053">
    <property type="entry name" value="EGF"/>
    <property type="match status" value="1"/>
</dbReference>
<evidence type="ECO:0000259" key="12">
    <source>
        <dbReference type="PROSITE" id="PS50026"/>
    </source>
</evidence>
<keyword evidence="4" id="KW-0732">Signal</keyword>
<dbReference type="PROSITE" id="PS50927">
    <property type="entry name" value="BULB_LECTIN"/>
    <property type="match status" value="1"/>
</dbReference>
<dbReference type="Pfam" id="PF08276">
    <property type="entry name" value="PAN_2"/>
    <property type="match status" value="1"/>
</dbReference>
<dbReference type="Gene3D" id="3.50.4.10">
    <property type="entry name" value="Hepatocyte Growth Factor"/>
    <property type="match status" value="1"/>
</dbReference>
<keyword evidence="5" id="KW-1133">Transmembrane helix</keyword>
<keyword evidence="3" id="KW-0812">Transmembrane</keyword>
<evidence type="ECO:0000256" key="9">
    <source>
        <dbReference type="ARBA" id="ARBA00047899"/>
    </source>
</evidence>
<dbReference type="Gene3D" id="2.90.10.10">
    <property type="entry name" value="Bulb-type lectin domain"/>
    <property type="match status" value="1"/>
</dbReference>
<comment type="caution">
    <text evidence="11">Lacks conserved residue(s) required for the propagation of feature annotation.</text>
</comment>
<proteinExistence type="predicted"/>
<dbReference type="PROSITE" id="PS50026">
    <property type="entry name" value="EGF_3"/>
    <property type="match status" value="1"/>
</dbReference>
<dbReference type="GO" id="GO:0051707">
    <property type="term" value="P:response to other organism"/>
    <property type="evidence" value="ECO:0007669"/>
    <property type="project" value="UniProtKB-ARBA"/>
</dbReference>
<dbReference type="Pfam" id="PF01453">
    <property type="entry name" value="B_lectin"/>
    <property type="match status" value="1"/>
</dbReference>
<evidence type="ECO:0000256" key="6">
    <source>
        <dbReference type="ARBA" id="ARBA00023136"/>
    </source>
</evidence>
<dbReference type="EMBL" id="CAXIPR030001436">
    <property type="protein sequence ID" value="CAM0148630.1"/>
    <property type="molecule type" value="Genomic_DNA"/>
</dbReference>
<dbReference type="SUPFAM" id="SSF51110">
    <property type="entry name" value="alpha-D-mannose-specific plant lectins"/>
    <property type="match status" value="1"/>
</dbReference>
<keyword evidence="8" id="KW-0675">Receptor</keyword>
<evidence type="ECO:0000256" key="2">
    <source>
        <dbReference type="ARBA" id="ARBA00012513"/>
    </source>
</evidence>
<evidence type="ECO:0000256" key="11">
    <source>
        <dbReference type="PROSITE-ProRule" id="PRU00076"/>
    </source>
</evidence>
<protein>
    <recommendedName>
        <fullName evidence="2">non-specific serine/threonine protein kinase</fullName>
        <ecNumber evidence="2">2.7.11.1</ecNumber>
    </recommendedName>
</protein>
<sequence>METLHDRTKKWTGSRAELGKLDIGNFATSQNAWKIRLSVLRSLSPWSSASVPAQLGAGSSLAVEDHARPFLVSPDATFSCGFLEAGENAFSFSVWYTNAADKTAVWTANPGAPVNGRGSRISFRGDGGLALADGNGTAVWESMTSGEGLAISLLDSGNLVISDPFTGGGRAVWQSFDWPTDTLVPSQPFTKETRLVAGYFNLHYDNDNVLRLLYDGPDTSSIYWPNPGYTVIGNGRTNNKSLGVAVLDDAGVFLSSDNLLAKSSDLGPGIKQWPTLDQDGNLRIYSLNESTGGWAVSWAAVQQPCSTQGLCGQNAICEYQPSLKCSCLPGYEMANPRDWRYGCKPMFSISSCIHAAPEQFKFVELQHTDFYGYDLGYNSSVSFEYCKKLCMEMCSCTAFSYRLTGTGVCYPKGSLFNGYTSPNFRGSIYIKVPYNFDTSAASFYARSTAGLACNSSDPVPVALAGSQDNKWPYFFGFAGVLGRTPEGELLEVGQLAQALRQVVASGDVVSLVDSRMQGQFNSRQALDMLRISSVCLEEKRNGPTMDEIAKALTEFDDEDEHLSTTRDCVADGN</sequence>
<evidence type="ECO:0000256" key="1">
    <source>
        <dbReference type="ARBA" id="ARBA00004479"/>
    </source>
</evidence>
<dbReference type="FunFam" id="2.90.10.10:FF:000021">
    <property type="entry name" value="Serine/threonine-protein kinase"/>
    <property type="match status" value="1"/>
</dbReference>
<dbReference type="Pfam" id="PF00954">
    <property type="entry name" value="S_locus_glycop"/>
    <property type="match status" value="1"/>
</dbReference>
<dbReference type="CDD" id="cd01098">
    <property type="entry name" value="PAN_AP_plant"/>
    <property type="match status" value="1"/>
</dbReference>
<evidence type="ECO:0000256" key="5">
    <source>
        <dbReference type="ARBA" id="ARBA00022989"/>
    </source>
</evidence>
<keyword evidence="7" id="KW-1015">Disulfide bond</keyword>
<evidence type="ECO:0000256" key="10">
    <source>
        <dbReference type="ARBA" id="ARBA00048679"/>
    </source>
</evidence>
<feature type="domain" description="Apple" evidence="14">
    <location>
        <begin position="352"/>
        <end position="433"/>
    </location>
</feature>
<dbReference type="GO" id="GO:0004674">
    <property type="term" value="F:protein serine/threonine kinase activity"/>
    <property type="evidence" value="ECO:0007669"/>
    <property type="project" value="UniProtKB-EC"/>
</dbReference>
<keyword evidence="16" id="KW-1185">Reference proteome</keyword>
<evidence type="ECO:0000313" key="15">
    <source>
        <dbReference type="EMBL" id="CAM0148630.1"/>
    </source>
</evidence>
<dbReference type="CDD" id="cd00028">
    <property type="entry name" value="B_lectin"/>
    <property type="match status" value="1"/>
</dbReference>
<dbReference type="EC" id="2.7.11.1" evidence="2"/>
<name>A0ABC9H3P6_9POAL</name>
<dbReference type="InterPro" id="IPR000858">
    <property type="entry name" value="S_locus_glycoprot_dom"/>
</dbReference>
<evidence type="ECO:0000259" key="13">
    <source>
        <dbReference type="PROSITE" id="PS50927"/>
    </source>
</evidence>
<dbReference type="InterPro" id="IPR000742">
    <property type="entry name" value="EGF"/>
</dbReference>
<comment type="subcellular location">
    <subcellularLocation>
        <location evidence="1">Membrane</location>
        <topology evidence="1">Single-pass type I membrane protein</topology>
    </subcellularLocation>
</comment>
<evidence type="ECO:0000256" key="4">
    <source>
        <dbReference type="ARBA" id="ARBA00022729"/>
    </source>
</evidence>
<evidence type="ECO:0000256" key="8">
    <source>
        <dbReference type="ARBA" id="ARBA00023170"/>
    </source>
</evidence>
<dbReference type="PANTHER" id="PTHR47974:SF15">
    <property type="entry name" value="RECEPTOR-LIKE SERINE_THREONINE-PROTEIN KINASE"/>
    <property type="match status" value="1"/>
</dbReference>
<dbReference type="GO" id="GO:0016020">
    <property type="term" value="C:membrane"/>
    <property type="evidence" value="ECO:0007669"/>
    <property type="project" value="UniProtKB-SubCell"/>
</dbReference>
<dbReference type="SMART" id="SM00108">
    <property type="entry name" value="B_lectin"/>
    <property type="match status" value="1"/>
</dbReference>
<keyword evidence="6" id="KW-0472">Membrane</keyword>
<evidence type="ECO:0000256" key="7">
    <source>
        <dbReference type="ARBA" id="ARBA00023157"/>
    </source>
</evidence>
<dbReference type="PROSITE" id="PS50948">
    <property type="entry name" value="PAN"/>
    <property type="match status" value="1"/>
</dbReference>
<accession>A0ABC9H3P6</accession>
<dbReference type="PANTHER" id="PTHR47974">
    <property type="entry name" value="OS07G0415500 PROTEIN"/>
    <property type="match status" value="1"/>
</dbReference>